<protein>
    <submittedName>
        <fullName evidence="1">Uncharacterized protein</fullName>
    </submittedName>
</protein>
<dbReference type="HOGENOM" id="CLU_2344470_0_0_6"/>
<organism evidence="1 2">
    <name type="scientific">Pseudomonas entomophila (strain L48)</name>
    <dbReference type="NCBI Taxonomy" id="384676"/>
    <lineage>
        <taxon>Bacteria</taxon>
        <taxon>Pseudomonadati</taxon>
        <taxon>Pseudomonadota</taxon>
        <taxon>Gammaproteobacteria</taxon>
        <taxon>Pseudomonadales</taxon>
        <taxon>Pseudomonadaceae</taxon>
        <taxon>Pseudomonas</taxon>
    </lineage>
</organism>
<evidence type="ECO:0000313" key="1">
    <source>
        <dbReference type="EMBL" id="CAK14580.1"/>
    </source>
</evidence>
<dbReference type="KEGG" id="pen:PSEEN1733"/>
<dbReference type="Proteomes" id="UP000000658">
    <property type="component" value="Chromosome"/>
</dbReference>
<dbReference type="AlphaFoldDB" id="Q1ICN3"/>
<sequence>MQTYASGQSPRQGRTSRISTPLYRTTYSNGTPFLDGNPISSAKDIIKKRTLRVIIEGCTHDFSTYTESCGHGTETVLTDGIDDLEKIKNHINTWCSQ</sequence>
<accession>Q1ICN3</accession>
<dbReference type="EMBL" id="CT573326">
    <property type="protein sequence ID" value="CAK14580.1"/>
    <property type="molecule type" value="Genomic_DNA"/>
</dbReference>
<name>Q1ICN3_PSEE4</name>
<reference evidence="1 2" key="1">
    <citation type="journal article" date="2006" name="Nat. Biotechnol.">
        <title>Complete genome sequence of the entomopathogenic and metabolically versatile soil bacterium Pseudomonas entomophila.</title>
        <authorList>
            <person name="Vodovar N."/>
            <person name="Vallenet D."/>
            <person name="Cruveiller S."/>
            <person name="Rouy Z."/>
            <person name="Barbe V."/>
            <person name="Acosta C."/>
            <person name="Cattolico L."/>
            <person name="Jubin C."/>
            <person name="Lajus A."/>
            <person name="Segurens B."/>
            <person name="Vacherie B."/>
            <person name="Wincker P."/>
            <person name="Weissenbach J."/>
            <person name="Lemaitre B."/>
            <person name="Medigue C."/>
            <person name="Boccard F."/>
        </authorList>
    </citation>
    <scope>NUCLEOTIDE SEQUENCE [LARGE SCALE GENOMIC DNA]</scope>
    <source>
        <strain evidence="1 2">L48</strain>
    </source>
</reference>
<proteinExistence type="predicted"/>
<gene>
    <name evidence="1" type="ordered locus">PSEEN1733</name>
</gene>
<dbReference type="STRING" id="384676.PSEEN1733"/>
<evidence type="ECO:0000313" key="2">
    <source>
        <dbReference type="Proteomes" id="UP000000658"/>
    </source>
</evidence>